<dbReference type="WBParaSite" id="MBELARI_LOCUS4620">
    <property type="protein sequence ID" value="MBELARI_LOCUS4620"/>
    <property type="gene ID" value="MBELARI_LOCUS4620"/>
</dbReference>
<keyword evidence="2" id="KW-0732">Signal</keyword>
<name>A0AAF3J9C0_9BILA</name>
<feature type="chain" id="PRO_5041918764" evidence="2">
    <location>
        <begin position="34"/>
        <end position="127"/>
    </location>
</feature>
<evidence type="ECO:0000313" key="3">
    <source>
        <dbReference type="Proteomes" id="UP000887575"/>
    </source>
</evidence>
<sequence length="127" mass="14296">MVEQHDSLCLLPSSMRCLCALLTLLLIVSLGAAIFNSLQVASKGSKSYCKRQHDVFHPSYLCPKEGMFQYYACCDDEKEQTPVCCPKLKFWFLLAIACIAASFLVGISYVVLNYTRNRKKQNESLVS</sequence>
<dbReference type="PANTHER" id="PTHR34149:SF12">
    <property type="entry name" value="MEMBRANE PROTEIN UL56"/>
    <property type="match status" value="1"/>
</dbReference>
<feature type="transmembrane region" description="Helical" evidence="1">
    <location>
        <begin position="90"/>
        <end position="112"/>
    </location>
</feature>
<dbReference type="Proteomes" id="UP000887575">
    <property type="component" value="Unassembled WGS sequence"/>
</dbReference>
<evidence type="ECO:0000256" key="2">
    <source>
        <dbReference type="SAM" id="SignalP"/>
    </source>
</evidence>
<dbReference type="AlphaFoldDB" id="A0AAF3J9C0"/>
<reference evidence="4" key="1">
    <citation type="submission" date="2024-02" db="UniProtKB">
        <authorList>
            <consortium name="WormBaseParasite"/>
        </authorList>
    </citation>
    <scope>IDENTIFICATION</scope>
</reference>
<protein>
    <submittedName>
        <fullName evidence="4">Uncharacterized protein</fullName>
    </submittedName>
</protein>
<keyword evidence="1" id="KW-1133">Transmembrane helix</keyword>
<evidence type="ECO:0000256" key="1">
    <source>
        <dbReference type="SAM" id="Phobius"/>
    </source>
</evidence>
<proteinExistence type="predicted"/>
<dbReference type="PANTHER" id="PTHR34149">
    <property type="entry name" value="PROTEIN CBG11905-RELATED"/>
    <property type="match status" value="1"/>
</dbReference>
<keyword evidence="3" id="KW-1185">Reference proteome</keyword>
<keyword evidence="1" id="KW-0812">Transmembrane</keyword>
<accession>A0AAF3J9C0</accession>
<organism evidence="3 4">
    <name type="scientific">Mesorhabditis belari</name>
    <dbReference type="NCBI Taxonomy" id="2138241"/>
    <lineage>
        <taxon>Eukaryota</taxon>
        <taxon>Metazoa</taxon>
        <taxon>Ecdysozoa</taxon>
        <taxon>Nematoda</taxon>
        <taxon>Chromadorea</taxon>
        <taxon>Rhabditida</taxon>
        <taxon>Rhabditina</taxon>
        <taxon>Rhabditomorpha</taxon>
        <taxon>Rhabditoidea</taxon>
        <taxon>Rhabditidae</taxon>
        <taxon>Mesorhabditinae</taxon>
        <taxon>Mesorhabditis</taxon>
    </lineage>
</organism>
<keyword evidence="1" id="KW-0472">Membrane</keyword>
<dbReference type="InterPro" id="IPR022559">
    <property type="entry name" value="SUP-1-like"/>
</dbReference>
<evidence type="ECO:0000313" key="4">
    <source>
        <dbReference type="WBParaSite" id="MBELARI_LOCUS4620"/>
    </source>
</evidence>
<feature type="signal peptide" evidence="2">
    <location>
        <begin position="1"/>
        <end position="33"/>
    </location>
</feature>
<dbReference type="Pfam" id="PF10853">
    <property type="entry name" value="DUF2650"/>
    <property type="match status" value="1"/>
</dbReference>